<comment type="caution">
    <text evidence="1">The sequence shown here is derived from an EMBL/GenBank/DDBJ whole genome shotgun (WGS) entry which is preliminary data.</text>
</comment>
<organism evidence="1 2">
    <name type="scientific">Plakobranchus ocellatus</name>
    <dbReference type="NCBI Taxonomy" id="259542"/>
    <lineage>
        <taxon>Eukaryota</taxon>
        <taxon>Metazoa</taxon>
        <taxon>Spiralia</taxon>
        <taxon>Lophotrochozoa</taxon>
        <taxon>Mollusca</taxon>
        <taxon>Gastropoda</taxon>
        <taxon>Heterobranchia</taxon>
        <taxon>Euthyneura</taxon>
        <taxon>Panpulmonata</taxon>
        <taxon>Sacoglossa</taxon>
        <taxon>Placobranchoidea</taxon>
        <taxon>Plakobranchidae</taxon>
        <taxon>Plakobranchus</taxon>
    </lineage>
</organism>
<reference evidence="1 2" key="1">
    <citation type="journal article" date="2021" name="Elife">
        <title>Chloroplast acquisition without the gene transfer in kleptoplastic sea slugs, Plakobranchus ocellatus.</title>
        <authorList>
            <person name="Maeda T."/>
            <person name="Takahashi S."/>
            <person name="Yoshida T."/>
            <person name="Shimamura S."/>
            <person name="Takaki Y."/>
            <person name="Nagai Y."/>
            <person name="Toyoda A."/>
            <person name="Suzuki Y."/>
            <person name="Arimoto A."/>
            <person name="Ishii H."/>
            <person name="Satoh N."/>
            <person name="Nishiyama T."/>
            <person name="Hasebe M."/>
            <person name="Maruyama T."/>
            <person name="Minagawa J."/>
            <person name="Obokata J."/>
            <person name="Shigenobu S."/>
        </authorList>
    </citation>
    <scope>NUCLEOTIDE SEQUENCE [LARGE SCALE GENOMIC DNA]</scope>
</reference>
<gene>
    <name evidence="1" type="ORF">PoB_007247400</name>
</gene>
<feature type="non-terminal residue" evidence="1">
    <location>
        <position position="80"/>
    </location>
</feature>
<sequence>MGNGYLQSKLPNRHYPFPTFPHSGPSRRLCLLASHHSVLDNIYKRAYTDNACLCLPLPAPPQPQPLSTASAVGQVMFTHP</sequence>
<dbReference type="Proteomes" id="UP000735302">
    <property type="component" value="Unassembled WGS sequence"/>
</dbReference>
<proteinExistence type="predicted"/>
<name>A0AAV4DP35_9GAST</name>
<dbReference type="AlphaFoldDB" id="A0AAV4DP35"/>
<accession>A0AAV4DP35</accession>
<keyword evidence="2" id="KW-1185">Reference proteome</keyword>
<evidence type="ECO:0000313" key="1">
    <source>
        <dbReference type="EMBL" id="GFO45969.1"/>
    </source>
</evidence>
<dbReference type="EMBL" id="BLXT01008126">
    <property type="protein sequence ID" value="GFO45969.1"/>
    <property type="molecule type" value="Genomic_DNA"/>
</dbReference>
<protein>
    <submittedName>
        <fullName evidence="1">Uncharacterized protein</fullName>
    </submittedName>
</protein>
<evidence type="ECO:0000313" key="2">
    <source>
        <dbReference type="Proteomes" id="UP000735302"/>
    </source>
</evidence>